<keyword evidence="3" id="KW-0808">Transferase</keyword>
<evidence type="ECO:0000256" key="6">
    <source>
        <dbReference type="ARBA" id="ARBA00022741"/>
    </source>
</evidence>
<feature type="domain" description="Polymerase nucleotidyl transferase" evidence="10">
    <location>
        <begin position="17"/>
        <end position="80"/>
    </location>
</feature>
<evidence type="ECO:0000256" key="9">
    <source>
        <dbReference type="ARBA" id="ARBA00038276"/>
    </source>
</evidence>
<dbReference type="GO" id="GO:0046872">
    <property type="term" value="F:metal ion binding"/>
    <property type="evidence" value="ECO:0007669"/>
    <property type="project" value="UniProtKB-KW"/>
</dbReference>
<comment type="caution">
    <text evidence="11">The sequence shown here is derived from an EMBL/GenBank/DDBJ whole genome shotgun (WGS) entry which is preliminary data.</text>
</comment>
<dbReference type="InterPro" id="IPR002934">
    <property type="entry name" value="Polymerase_NTP_transf_dom"/>
</dbReference>
<proteinExistence type="inferred from homology"/>
<dbReference type="Pfam" id="PF01909">
    <property type="entry name" value="NTP_transf_2"/>
    <property type="match status" value="1"/>
</dbReference>
<evidence type="ECO:0000259" key="10">
    <source>
        <dbReference type="Pfam" id="PF01909"/>
    </source>
</evidence>
<evidence type="ECO:0000256" key="1">
    <source>
        <dbReference type="ARBA" id="ARBA00001946"/>
    </source>
</evidence>
<evidence type="ECO:0000256" key="4">
    <source>
        <dbReference type="ARBA" id="ARBA00022695"/>
    </source>
</evidence>
<gene>
    <name evidence="11" type="ORF">HXL68_15355</name>
</gene>
<evidence type="ECO:0000313" key="11">
    <source>
        <dbReference type="EMBL" id="MBF1166403.1"/>
    </source>
</evidence>
<reference evidence="11" key="1">
    <citation type="submission" date="2020-04" db="EMBL/GenBank/DDBJ databases">
        <title>Deep metagenomics examines the oral microbiome during advanced dental caries in children, revealing novel taxa and co-occurrences with host molecules.</title>
        <authorList>
            <person name="Baker J.L."/>
            <person name="Morton J.T."/>
            <person name="Dinis M."/>
            <person name="Alvarez R."/>
            <person name="Tran N.C."/>
            <person name="Knight R."/>
            <person name="Edlund A."/>
        </authorList>
    </citation>
    <scope>NUCLEOTIDE SEQUENCE</scope>
    <source>
        <strain evidence="11">JCVI_32_bin.24</strain>
    </source>
</reference>
<name>A0A930BUQ8_9RHOO</name>
<keyword evidence="6" id="KW-0547">Nucleotide-binding</keyword>
<dbReference type="PANTHER" id="PTHR33571">
    <property type="entry name" value="SSL8005 PROTEIN"/>
    <property type="match status" value="1"/>
</dbReference>
<dbReference type="Gene3D" id="3.30.460.10">
    <property type="entry name" value="Beta Polymerase, domain 2"/>
    <property type="match status" value="1"/>
</dbReference>
<keyword evidence="4" id="KW-0548">Nucleotidyltransferase</keyword>
<evidence type="ECO:0000256" key="8">
    <source>
        <dbReference type="ARBA" id="ARBA00022842"/>
    </source>
</evidence>
<evidence type="ECO:0000256" key="2">
    <source>
        <dbReference type="ARBA" id="ARBA00022649"/>
    </source>
</evidence>
<keyword evidence="7" id="KW-0067">ATP-binding</keyword>
<dbReference type="SUPFAM" id="SSF81301">
    <property type="entry name" value="Nucleotidyltransferase"/>
    <property type="match status" value="1"/>
</dbReference>
<dbReference type="InterPro" id="IPR052038">
    <property type="entry name" value="Type-VII_TA_antitoxin"/>
</dbReference>
<keyword evidence="8" id="KW-0460">Magnesium</keyword>
<dbReference type="CDD" id="cd05403">
    <property type="entry name" value="NT_KNTase_like"/>
    <property type="match status" value="1"/>
</dbReference>
<dbReference type="InterPro" id="IPR043519">
    <property type="entry name" value="NT_sf"/>
</dbReference>
<evidence type="ECO:0000256" key="5">
    <source>
        <dbReference type="ARBA" id="ARBA00022723"/>
    </source>
</evidence>
<dbReference type="EMBL" id="JABZMI010000443">
    <property type="protein sequence ID" value="MBF1166403.1"/>
    <property type="molecule type" value="Genomic_DNA"/>
</dbReference>
<comment type="cofactor">
    <cofactor evidence="1">
        <name>Mg(2+)</name>
        <dbReference type="ChEBI" id="CHEBI:18420"/>
    </cofactor>
</comment>
<dbReference type="PANTHER" id="PTHR33571:SF12">
    <property type="entry name" value="BSL3053 PROTEIN"/>
    <property type="match status" value="1"/>
</dbReference>
<dbReference type="GO" id="GO:0005524">
    <property type="term" value="F:ATP binding"/>
    <property type="evidence" value="ECO:0007669"/>
    <property type="project" value="UniProtKB-KW"/>
</dbReference>
<evidence type="ECO:0000256" key="7">
    <source>
        <dbReference type="ARBA" id="ARBA00022840"/>
    </source>
</evidence>
<dbReference type="GO" id="GO:0016779">
    <property type="term" value="F:nucleotidyltransferase activity"/>
    <property type="evidence" value="ECO:0007669"/>
    <property type="project" value="UniProtKB-KW"/>
</dbReference>
<accession>A0A930BUQ8</accession>
<comment type="similarity">
    <text evidence="9">Belongs to the MntA antitoxin family.</text>
</comment>
<protein>
    <submittedName>
        <fullName evidence="11">Nucleotidyltransferase family protein</fullName>
    </submittedName>
</protein>
<dbReference type="AlphaFoldDB" id="A0A930BUQ8"/>
<organism evidence="11 12">
    <name type="scientific">Dechloromonas agitata</name>
    <dbReference type="NCBI Taxonomy" id="73030"/>
    <lineage>
        <taxon>Bacteria</taxon>
        <taxon>Pseudomonadati</taxon>
        <taxon>Pseudomonadota</taxon>
        <taxon>Betaproteobacteria</taxon>
        <taxon>Rhodocyclales</taxon>
        <taxon>Azonexaceae</taxon>
        <taxon>Dechloromonas</taxon>
    </lineage>
</organism>
<keyword evidence="2" id="KW-1277">Toxin-antitoxin system</keyword>
<sequence>MLTIEQLRARRHELIELARMHKAENIRVFGSVARGEANENSDVDLLVHFHPDASLFDLMDLQEASANLLKAKVDVISDRGLSPLIGPQILNEAKAL</sequence>
<evidence type="ECO:0000313" key="12">
    <source>
        <dbReference type="Proteomes" id="UP000718593"/>
    </source>
</evidence>
<evidence type="ECO:0000256" key="3">
    <source>
        <dbReference type="ARBA" id="ARBA00022679"/>
    </source>
</evidence>
<keyword evidence="5" id="KW-0479">Metal-binding</keyword>
<dbReference type="Proteomes" id="UP000718593">
    <property type="component" value="Unassembled WGS sequence"/>
</dbReference>